<comment type="subcellular location">
    <subcellularLocation>
        <location evidence="11">Cell inner membrane</location>
        <topology evidence="11">Multi-pass membrane protein</topology>
    </subcellularLocation>
    <subcellularLocation>
        <location evidence="1">Cell membrane</location>
        <topology evidence="1">Multi-pass membrane protein</topology>
    </subcellularLocation>
</comment>
<comment type="similarity">
    <text evidence="2 11">Belongs to the ABC-2 integral membrane protein family.</text>
</comment>
<dbReference type="RefSeq" id="WP_115332743.1">
    <property type="nucleotide sequence ID" value="NZ_CAAAHP010000010.1"/>
</dbReference>
<name>A0A378KAJ1_9GAMM</name>
<evidence type="ECO:0000313" key="13">
    <source>
        <dbReference type="EMBL" id="STX81350.1"/>
    </source>
</evidence>
<evidence type="ECO:0000256" key="6">
    <source>
        <dbReference type="ARBA" id="ARBA00022692"/>
    </source>
</evidence>
<evidence type="ECO:0000256" key="11">
    <source>
        <dbReference type="RuleBase" id="RU361157"/>
    </source>
</evidence>
<dbReference type="GO" id="GO:0140359">
    <property type="term" value="F:ABC-type transporter activity"/>
    <property type="evidence" value="ECO:0007669"/>
    <property type="project" value="InterPro"/>
</dbReference>
<dbReference type="InterPro" id="IPR047817">
    <property type="entry name" value="ABC2_TM_bact-type"/>
</dbReference>
<keyword evidence="4 11" id="KW-1003">Cell membrane</keyword>
<evidence type="ECO:0000256" key="10">
    <source>
        <dbReference type="ARBA" id="ARBA00023136"/>
    </source>
</evidence>
<evidence type="ECO:0000313" key="14">
    <source>
        <dbReference type="Proteomes" id="UP000254794"/>
    </source>
</evidence>
<dbReference type="AlphaFoldDB" id="A0A378KAJ1"/>
<keyword evidence="9" id="KW-0625">Polysaccharide transport</keyword>
<dbReference type="PANTHER" id="PTHR30413">
    <property type="entry name" value="INNER MEMBRANE TRANSPORT PERMEASE"/>
    <property type="match status" value="1"/>
</dbReference>
<dbReference type="PRINTS" id="PR00164">
    <property type="entry name" value="ABC2TRNSPORT"/>
</dbReference>
<dbReference type="Proteomes" id="UP000254794">
    <property type="component" value="Unassembled WGS sequence"/>
</dbReference>
<dbReference type="PANTHER" id="PTHR30413:SF10">
    <property type="entry name" value="CAPSULE POLYSACCHARIDE EXPORT INNER-MEMBRANE PROTEIN CTRC"/>
    <property type="match status" value="1"/>
</dbReference>
<feature type="transmembrane region" description="Helical" evidence="11">
    <location>
        <begin position="221"/>
        <end position="239"/>
    </location>
</feature>
<proteinExistence type="inferred from homology"/>
<dbReference type="InterPro" id="IPR013525">
    <property type="entry name" value="ABC2_TM"/>
</dbReference>
<gene>
    <name evidence="13" type="primary">kpsM</name>
    <name evidence="13" type="ORF">NCTC13316_03219</name>
</gene>
<keyword evidence="3 11" id="KW-0813">Transport</keyword>
<evidence type="ECO:0000256" key="1">
    <source>
        <dbReference type="ARBA" id="ARBA00004651"/>
    </source>
</evidence>
<evidence type="ECO:0000256" key="3">
    <source>
        <dbReference type="ARBA" id="ARBA00022448"/>
    </source>
</evidence>
<keyword evidence="6 11" id="KW-0812">Transmembrane</keyword>
<dbReference type="Pfam" id="PF01061">
    <property type="entry name" value="ABC2_membrane"/>
    <property type="match status" value="1"/>
</dbReference>
<reference evidence="13 14" key="1">
    <citation type="submission" date="2018-06" db="EMBL/GenBank/DDBJ databases">
        <authorList>
            <consortium name="Pathogen Informatics"/>
            <person name="Doyle S."/>
        </authorList>
    </citation>
    <scope>NUCLEOTIDE SEQUENCE [LARGE SCALE GENOMIC DNA]</scope>
    <source>
        <strain evidence="13 14">NCTC13316</strain>
    </source>
</reference>
<keyword evidence="8 11" id="KW-1133">Transmembrane helix</keyword>
<organism evidence="13 14">
    <name type="scientific">Legionella busanensis</name>
    <dbReference type="NCBI Taxonomy" id="190655"/>
    <lineage>
        <taxon>Bacteria</taxon>
        <taxon>Pseudomonadati</taxon>
        <taxon>Pseudomonadota</taxon>
        <taxon>Gammaproteobacteria</taxon>
        <taxon>Legionellales</taxon>
        <taxon>Legionellaceae</taxon>
        <taxon>Legionella</taxon>
    </lineage>
</organism>
<evidence type="ECO:0000256" key="9">
    <source>
        <dbReference type="ARBA" id="ARBA00023047"/>
    </source>
</evidence>
<feature type="transmembrane region" description="Helical" evidence="11">
    <location>
        <begin position="89"/>
        <end position="122"/>
    </location>
</feature>
<evidence type="ECO:0000256" key="5">
    <source>
        <dbReference type="ARBA" id="ARBA00022597"/>
    </source>
</evidence>
<dbReference type="GO" id="GO:0015920">
    <property type="term" value="P:lipopolysaccharide transport"/>
    <property type="evidence" value="ECO:0007669"/>
    <property type="project" value="TreeGrafter"/>
</dbReference>
<keyword evidence="5" id="KW-0762">Sugar transport</keyword>
<keyword evidence="10 11" id="KW-0472">Membrane</keyword>
<evidence type="ECO:0000256" key="8">
    <source>
        <dbReference type="ARBA" id="ARBA00022989"/>
    </source>
</evidence>
<feature type="transmembrane region" description="Helical" evidence="11">
    <location>
        <begin position="134"/>
        <end position="154"/>
    </location>
</feature>
<comment type="caution">
    <text evidence="11">Lacks conserved residue(s) required for the propagation of feature annotation.</text>
</comment>
<dbReference type="OrthoDB" id="9814458at2"/>
<dbReference type="EMBL" id="UGOD01000003">
    <property type="protein sequence ID" value="STX81350.1"/>
    <property type="molecule type" value="Genomic_DNA"/>
</dbReference>
<dbReference type="GO" id="GO:0043190">
    <property type="term" value="C:ATP-binding cassette (ABC) transporter complex"/>
    <property type="evidence" value="ECO:0007669"/>
    <property type="project" value="InterPro"/>
</dbReference>
<dbReference type="PROSITE" id="PS51012">
    <property type="entry name" value="ABC_TM2"/>
    <property type="match status" value="1"/>
</dbReference>
<evidence type="ECO:0000256" key="4">
    <source>
        <dbReference type="ARBA" id="ARBA00022475"/>
    </source>
</evidence>
<keyword evidence="14" id="KW-1185">Reference proteome</keyword>
<accession>A0A378KAJ1</accession>
<evidence type="ECO:0000259" key="12">
    <source>
        <dbReference type="PROSITE" id="PS51012"/>
    </source>
</evidence>
<dbReference type="GO" id="GO:0015774">
    <property type="term" value="P:polysaccharide transport"/>
    <property type="evidence" value="ECO:0007669"/>
    <property type="project" value="UniProtKB-KW"/>
</dbReference>
<sequence length="248" mass="28357">MNEIINTLIIKDIKSRFSGDTLAYIWALINPLAWIGALIIFFSLVGKQVPIFTDIVSFLIPGMLSYILFRYTINSIMRTRKTSQTILHILSITPLVILAAAAFVELLNSIFVFLILFLFNFIIFDKAECSDPLVMIYGYLCAWGTGFAVGSLMVELAALYPMVEKFLPIMLRPVFWISGIFYTANELPEWASEIGAMNPLFQSIEIIRDGTFLSYHSRMAIYYQPILFILVVTGLTLFIRMNRQRLYI</sequence>
<evidence type="ECO:0000256" key="2">
    <source>
        <dbReference type="ARBA" id="ARBA00007783"/>
    </source>
</evidence>
<evidence type="ECO:0000256" key="7">
    <source>
        <dbReference type="ARBA" id="ARBA00022903"/>
    </source>
</evidence>
<dbReference type="InterPro" id="IPR000412">
    <property type="entry name" value="ABC_2_transport"/>
</dbReference>
<keyword evidence="7" id="KW-0972">Capsule biogenesis/degradation</keyword>
<feature type="transmembrane region" description="Helical" evidence="11">
    <location>
        <begin position="21"/>
        <end position="45"/>
    </location>
</feature>
<feature type="transmembrane region" description="Helical" evidence="11">
    <location>
        <begin position="51"/>
        <end position="69"/>
    </location>
</feature>
<feature type="domain" description="ABC transmembrane type-2" evidence="12">
    <location>
        <begin position="22"/>
        <end position="241"/>
    </location>
</feature>
<protein>
    <recommendedName>
        <fullName evidence="11">Transport permease protein</fullName>
    </recommendedName>
</protein>